<dbReference type="Pfam" id="PF13413">
    <property type="entry name" value="HTH_25"/>
    <property type="match status" value="1"/>
</dbReference>
<feature type="transmembrane region" description="Helical" evidence="2">
    <location>
        <begin position="135"/>
        <end position="153"/>
    </location>
</feature>
<dbReference type="Proteomes" id="UP000220629">
    <property type="component" value="Unassembled WGS sequence"/>
</dbReference>
<dbReference type="GO" id="GO:0003677">
    <property type="term" value="F:DNA binding"/>
    <property type="evidence" value="ECO:0007669"/>
    <property type="project" value="InterPro"/>
</dbReference>
<evidence type="ECO:0000256" key="2">
    <source>
        <dbReference type="SAM" id="Phobius"/>
    </source>
</evidence>
<dbReference type="InterPro" id="IPR010982">
    <property type="entry name" value="Lambda_DNA-bd_dom_sf"/>
</dbReference>
<keyword evidence="2" id="KW-1133">Transmembrane helix</keyword>
<sequence>MSEPQPPRGTETNAEHKPASAGLESLAAVGARLAQLREAKGWSVADVSSRLKVAAPKLRALEAGDISQMPGATFAAGVVRSYAKMLGVDPEPFAQALRREKGVPEVDLSMPASAGTGLPRGRVSIPLGAPTRGRTWLWGVLAVIVVLIAAAMWHSSGDSANWLARFKSNTGAASPAASEAGQASSVAAQAAATSDTTAIAVGGSTVTGGVASDAGASAGGNAPATNDAGASAAAPAQPGSSAVAPAAASSADGASVVAAAGQSMLGITVKQDCWVSVRDKSGKELVSALVKAGETRQVAGDTPLRVTIGNRAGLESVTFDGKIVDPAKYSAGKGNVARFALP</sequence>
<dbReference type="InterPro" id="IPR001387">
    <property type="entry name" value="Cro/C1-type_HTH"/>
</dbReference>
<dbReference type="AlphaFoldDB" id="A0A2A7S3M2"/>
<dbReference type="Pfam" id="PF13464">
    <property type="entry name" value="RodZ_C"/>
    <property type="match status" value="1"/>
</dbReference>
<keyword evidence="2" id="KW-0472">Membrane</keyword>
<feature type="region of interest" description="Disordered" evidence="1">
    <location>
        <begin position="215"/>
        <end position="241"/>
    </location>
</feature>
<dbReference type="SMART" id="SM00530">
    <property type="entry name" value="HTH_XRE"/>
    <property type="match status" value="1"/>
</dbReference>
<proteinExistence type="predicted"/>
<dbReference type="EMBL" id="PDDY01000004">
    <property type="protein sequence ID" value="PEH38247.1"/>
    <property type="molecule type" value="Genomic_DNA"/>
</dbReference>
<comment type="caution">
    <text evidence="4">The sequence shown here is derived from an EMBL/GenBank/DDBJ whole genome shotgun (WGS) entry which is preliminary data.</text>
</comment>
<evidence type="ECO:0000259" key="3">
    <source>
        <dbReference type="SMART" id="SM00530"/>
    </source>
</evidence>
<reference evidence="5" key="1">
    <citation type="submission" date="2017-09" db="EMBL/GenBank/DDBJ databases">
        <title>FDA dAtabase for Regulatory Grade micrObial Sequences (FDA-ARGOS): Supporting development and validation of Infectious Disease Dx tests.</title>
        <authorList>
            <person name="Minogue T."/>
            <person name="Wolcott M."/>
            <person name="Wasieloski L."/>
            <person name="Aguilar W."/>
            <person name="Moore D."/>
            <person name="Tallon L."/>
            <person name="Sadzewicz L."/>
            <person name="Ott S."/>
            <person name="Zhao X."/>
            <person name="Nagaraj S."/>
            <person name="Vavikolanu K."/>
            <person name="Aluvathingal J."/>
            <person name="Nadendla S."/>
            <person name="Sichtig H."/>
        </authorList>
    </citation>
    <scope>NUCLEOTIDE SEQUENCE [LARGE SCALE GENOMIC DNA]</scope>
    <source>
        <strain evidence="5">FDAARGOS_390</strain>
    </source>
</reference>
<dbReference type="Gene3D" id="1.10.260.40">
    <property type="entry name" value="lambda repressor-like DNA-binding domains"/>
    <property type="match status" value="1"/>
</dbReference>
<dbReference type="InterPro" id="IPR025194">
    <property type="entry name" value="RodZ-like_C"/>
</dbReference>
<evidence type="ECO:0000313" key="4">
    <source>
        <dbReference type="EMBL" id="PEH38247.1"/>
    </source>
</evidence>
<evidence type="ECO:0000313" key="5">
    <source>
        <dbReference type="Proteomes" id="UP000220629"/>
    </source>
</evidence>
<dbReference type="InterPro" id="IPR050400">
    <property type="entry name" value="Bact_Cytoskel_RodZ"/>
</dbReference>
<dbReference type="PANTHER" id="PTHR34475:SF1">
    <property type="entry name" value="CYTOSKELETON PROTEIN RODZ"/>
    <property type="match status" value="1"/>
</dbReference>
<evidence type="ECO:0000256" key="1">
    <source>
        <dbReference type="SAM" id="MobiDB-lite"/>
    </source>
</evidence>
<dbReference type="CDD" id="cd00093">
    <property type="entry name" value="HTH_XRE"/>
    <property type="match status" value="1"/>
</dbReference>
<organism evidence="4 5">
    <name type="scientific">Burkholderia gladioli</name>
    <name type="common">Pseudomonas marginata</name>
    <name type="synonym">Phytomonas marginata</name>
    <dbReference type="NCBI Taxonomy" id="28095"/>
    <lineage>
        <taxon>Bacteria</taxon>
        <taxon>Pseudomonadati</taxon>
        <taxon>Pseudomonadota</taxon>
        <taxon>Betaproteobacteria</taxon>
        <taxon>Burkholderiales</taxon>
        <taxon>Burkholderiaceae</taxon>
        <taxon>Burkholderia</taxon>
    </lineage>
</organism>
<keyword evidence="2" id="KW-0812">Transmembrane</keyword>
<name>A0A2A7S3M2_BURGA</name>
<dbReference type="PANTHER" id="PTHR34475">
    <property type="match status" value="1"/>
</dbReference>
<dbReference type="RefSeq" id="WP_096748746.1">
    <property type="nucleotide sequence ID" value="NZ_CADEPO010000002.1"/>
</dbReference>
<protein>
    <submittedName>
        <fullName evidence="4">DUF4115 domain-containing protein</fullName>
    </submittedName>
</protein>
<feature type="region of interest" description="Disordered" evidence="1">
    <location>
        <begin position="1"/>
        <end position="22"/>
    </location>
</feature>
<feature type="domain" description="HTH cro/C1-type" evidence="3">
    <location>
        <begin position="32"/>
        <end position="93"/>
    </location>
</feature>
<accession>A0A2A7S3M2</accession>
<dbReference type="SUPFAM" id="SSF47413">
    <property type="entry name" value="lambda repressor-like DNA-binding domains"/>
    <property type="match status" value="1"/>
</dbReference>
<gene>
    <name evidence="4" type="ORF">CRM94_27945</name>
</gene>